<dbReference type="EMBL" id="BJWH01000002">
    <property type="protein sequence ID" value="GEL97135.1"/>
    <property type="molecule type" value="Genomic_DNA"/>
</dbReference>
<sequence length="227" mass="24161">MRQMTSLTGTATAGSTAARRLIFDGHIAGFGTTEGTRIVVGRWRSSPLGSFTDVMVERADGLRVLLAPRDDVAELVAGTYAFDAVHVVPVGLRTDEGRRRWRLRAGPLTADLSLGARTRIGHLLLAVPRHRAVAPLVATAADPFARVLLDGVRTRGTAGQGSREWYVASDQHAVTAVRALWGSADLGALAPVEPPVRFGFSSVPAAPTVTRVRTVIEMSAGRTRPGH</sequence>
<accession>A0A511JGS2</accession>
<evidence type="ECO:0000313" key="2">
    <source>
        <dbReference type="Proteomes" id="UP000321049"/>
    </source>
</evidence>
<organism evidence="1 2">
    <name type="scientific">Cellulomonas terrae</name>
    <dbReference type="NCBI Taxonomy" id="311234"/>
    <lineage>
        <taxon>Bacteria</taxon>
        <taxon>Bacillati</taxon>
        <taxon>Actinomycetota</taxon>
        <taxon>Actinomycetes</taxon>
        <taxon>Micrococcales</taxon>
        <taxon>Cellulomonadaceae</taxon>
        <taxon>Cellulomonas</taxon>
    </lineage>
</organism>
<proteinExistence type="predicted"/>
<name>A0A511JGS2_9CELL</name>
<evidence type="ECO:0000313" key="1">
    <source>
        <dbReference type="EMBL" id="GEL97135.1"/>
    </source>
</evidence>
<dbReference type="Proteomes" id="UP000321049">
    <property type="component" value="Unassembled WGS sequence"/>
</dbReference>
<gene>
    <name evidence="1" type="ORF">CTE05_06820</name>
</gene>
<comment type="caution">
    <text evidence="1">The sequence shown here is derived from an EMBL/GenBank/DDBJ whole genome shotgun (WGS) entry which is preliminary data.</text>
</comment>
<reference evidence="1 2" key="1">
    <citation type="submission" date="2019-07" db="EMBL/GenBank/DDBJ databases">
        <title>Whole genome shotgun sequence of Cellulomonas terrae NBRC 100819.</title>
        <authorList>
            <person name="Hosoyama A."/>
            <person name="Uohara A."/>
            <person name="Ohji S."/>
            <person name="Ichikawa N."/>
        </authorList>
    </citation>
    <scope>NUCLEOTIDE SEQUENCE [LARGE SCALE GENOMIC DNA]</scope>
    <source>
        <strain evidence="1 2">NBRC 100819</strain>
    </source>
</reference>
<keyword evidence="2" id="KW-1185">Reference proteome</keyword>
<protein>
    <submittedName>
        <fullName evidence="1">Uncharacterized protein</fullName>
    </submittedName>
</protein>
<dbReference type="AlphaFoldDB" id="A0A511JGS2"/>